<evidence type="ECO:0000313" key="3">
    <source>
        <dbReference type="EMBL" id="REG14289.1"/>
    </source>
</evidence>
<dbReference type="EMBL" id="CP011509">
    <property type="protein sequence ID" value="AKJ08385.1"/>
    <property type="molecule type" value="Genomic_DNA"/>
</dbReference>
<keyword evidence="1" id="KW-0732">Signal</keyword>
<dbReference type="EMBL" id="QUMU01000027">
    <property type="protein sequence ID" value="REG14289.1"/>
    <property type="molecule type" value="Genomic_DNA"/>
</dbReference>
<dbReference type="Proteomes" id="UP000035579">
    <property type="component" value="Chromosome"/>
</dbReference>
<name>A0AAC8TJV5_9BACT</name>
<dbReference type="RefSeq" id="WP_047861160.1">
    <property type="nucleotide sequence ID" value="NZ_CP011509.1"/>
</dbReference>
<dbReference type="AlphaFoldDB" id="A0AAC8TJV5"/>
<gene>
    <name evidence="2" type="ORF">AA314_10011</name>
    <name evidence="3" type="ORF">ATI61_1278</name>
</gene>
<evidence type="ECO:0000313" key="4">
    <source>
        <dbReference type="Proteomes" id="UP000035579"/>
    </source>
</evidence>
<dbReference type="Proteomes" id="UP000256345">
    <property type="component" value="Unassembled WGS sequence"/>
</dbReference>
<dbReference type="Pfam" id="PF02089">
    <property type="entry name" value="Palm_thioest"/>
    <property type="match status" value="1"/>
</dbReference>
<feature type="signal peptide" evidence="1">
    <location>
        <begin position="1"/>
        <end position="21"/>
    </location>
</feature>
<sequence length="281" mass="29900">MKGFLAFVAGVSCLVAVEAKAQCATSCSTVTPKHPVILVHGRNDDATRWDTLVSSWSARGYTEGVNLFRFDAARDCGAKDYCAVLPGYAATYVNESYAKCLASFIDKKVPCVNGVCPAVDLVAHSQGTVTARYYARFLRNRVVDDLVVMSSPHNGITNCGLVSGCAGVNPEDCANSAFLRKLNGVAPEGDGSNDETPGATFLGPVHYASVVSDGDTVVPPWCGGYFLVDPATKNGSMLDCRRPNYTVDADSSACFVAKVQHLVVPRDTNAIGFAYCEVNRD</sequence>
<dbReference type="Gene3D" id="3.40.50.1820">
    <property type="entry name" value="alpha/beta hydrolase"/>
    <property type="match status" value="1"/>
</dbReference>
<feature type="chain" id="PRO_5041903605" evidence="1">
    <location>
        <begin position="22"/>
        <end position="281"/>
    </location>
</feature>
<keyword evidence="5" id="KW-1185">Reference proteome</keyword>
<protein>
    <submittedName>
        <fullName evidence="3">Lipase (Class 2)</fullName>
    </submittedName>
    <submittedName>
        <fullName evidence="2">Lipase, class 2</fullName>
    </submittedName>
</protein>
<dbReference type="KEGG" id="age:AA314_10011"/>
<evidence type="ECO:0000313" key="2">
    <source>
        <dbReference type="EMBL" id="AKJ08385.1"/>
    </source>
</evidence>
<reference evidence="3 5" key="2">
    <citation type="submission" date="2018-08" db="EMBL/GenBank/DDBJ databases">
        <title>Genomic Encyclopedia of Archaeal and Bacterial Type Strains, Phase II (KMG-II): from individual species to whole genera.</title>
        <authorList>
            <person name="Goeker M."/>
        </authorList>
    </citation>
    <scope>NUCLEOTIDE SEQUENCE [LARGE SCALE GENOMIC DNA]</scope>
    <source>
        <strain evidence="3 5">DSM 2261</strain>
    </source>
</reference>
<dbReference type="SUPFAM" id="SSF53474">
    <property type="entry name" value="alpha/beta-Hydrolases"/>
    <property type="match status" value="1"/>
</dbReference>
<dbReference type="InterPro" id="IPR029058">
    <property type="entry name" value="AB_hydrolase_fold"/>
</dbReference>
<proteinExistence type="predicted"/>
<organism evidence="2 4">
    <name type="scientific">Archangium gephyra</name>
    <dbReference type="NCBI Taxonomy" id="48"/>
    <lineage>
        <taxon>Bacteria</taxon>
        <taxon>Pseudomonadati</taxon>
        <taxon>Myxococcota</taxon>
        <taxon>Myxococcia</taxon>
        <taxon>Myxococcales</taxon>
        <taxon>Cystobacterineae</taxon>
        <taxon>Archangiaceae</taxon>
        <taxon>Archangium</taxon>
    </lineage>
</organism>
<accession>A0AAC8TJV5</accession>
<evidence type="ECO:0000313" key="5">
    <source>
        <dbReference type="Proteomes" id="UP000256345"/>
    </source>
</evidence>
<reference evidence="2 4" key="1">
    <citation type="submission" date="2015-05" db="EMBL/GenBank/DDBJ databases">
        <title>Genome assembly of Archangium gephyra DSM 2261.</title>
        <authorList>
            <person name="Sharma G."/>
            <person name="Subramanian S."/>
        </authorList>
    </citation>
    <scope>NUCLEOTIDE SEQUENCE [LARGE SCALE GENOMIC DNA]</scope>
    <source>
        <strain evidence="2 4">DSM 2261</strain>
    </source>
</reference>
<evidence type="ECO:0000256" key="1">
    <source>
        <dbReference type="SAM" id="SignalP"/>
    </source>
</evidence>